<organism evidence="1">
    <name type="scientific">viral metagenome</name>
    <dbReference type="NCBI Taxonomy" id="1070528"/>
    <lineage>
        <taxon>unclassified sequences</taxon>
        <taxon>metagenomes</taxon>
        <taxon>organismal metagenomes</taxon>
    </lineage>
</organism>
<sequence>MDTSDDDESTTSTEEPEEECTCFLCWIFSCGILKNGFHTYK</sequence>
<proteinExistence type="predicted"/>
<reference evidence="1" key="1">
    <citation type="journal article" date="2020" name="Nature">
        <title>Giant virus diversity and host interactions through global metagenomics.</title>
        <authorList>
            <person name="Schulz F."/>
            <person name="Roux S."/>
            <person name="Paez-Espino D."/>
            <person name="Jungbluth S."/>
            <person name="Walsh D.A."/>
            <person name="Denef V.J."/>
            <person name="McMahon K.D."/>
            <person name="Konstantinidis K.T."/>
            <person name="Eloe-Fadrosh E.A."/>
            <person name="Kyrpides N.C."/>
            <person name="Woyke T."/>
        </authorList>
    </citation>
    <scope>NUCLEOTIDE SEQUENCE</scope>
    <source>
        <strain evidence="1">GVMAG-S-1101164-164</strain>
    </source>
</reference>
<protein>
    <submittedName>
        <fullName evidence="1">Uncharacterized protein</fullName>
    </submittedName>
</protein>
<evidence type="ECO:0000313" key="1">
    <source>
        <dbReference type="EMBL" id="QHU09790.1"/>
    </source>
</evidence>
<name>A0A6C0JYL5_9ZZZZ</name>
<dbReference type="EMBL" id="MN740745">
    <property type="protein sequence ID" value="QHU09790.1"/>
    <property type="molecule type" value="Genomic_DNA"/>
</dbReference>
<dbReference type="AlphaFoldDB" id="A0A6C0JYL5"/>
<accession>A0A6C0JYL5</accession>